<evidence type="ECO:0000313" key="4">
    <source>
        <dbReference type="Proteomes" id="UP001194468"/>
    </source>
</evidence>
<name>A0AAD4GAI7_BOLED</name>
<dbReference type="EMBL" id="WHUW01000037">
    <property type="protein sequence ID" value="KAF8433003.1"/>
    <property type="molecule type" value="Genomic_DNA"/>
</dbReference>
<keyword evidence="4" id="KW-1185">Reference proteome</keyword>
<dbReference type="InterPro" id="IPR021109">
    <property type="entry name" value="Peptidase_aspartic_dom_sf"/>
</dbReference>
<keyword evidence="3" id="KW-0645">Protease</keyword>
<dbReference type="InterPro" id="IPR034164">
    <property type="entry name" value="Pepsin-like_dom"/>
</dbReference>
<dbReference type="AlphaFoldDB" id="A0AAD4GAI7"/>
<protein>
    <submittedName>
        <fullName evidence="3">Family A1 protease</fullName>
    </submittedName>
</protein>
<dbReference type="Proteomes" id="UP001194468">
    <property type="component" value="Unassembled WGS sequence"/>
</dbReference>
<evidence type="ECO:0000256" key="1">
    <source>
        <dbReference type="ARBA" id="ARBA00007447"/>
    </source>
</evidence>
<dbReference type="CDD" id="cd05471">
    <property type="entry name" value="pepsin_like"/>
    <property type="match status" value="1"/>
</dbReference>
<evidence type="ECO:0000259" key="2">
    <source>
        <dbReference type="PROSITE" id="PS51767"/>
    </source>
</evidence>
<dbReference type="PROSITE" id="PS51767">
    <property type="entry name" value="PEPTIDASE_A1"/>
    <property type="match status" value="1"/>
</dbReference>
<reference evidence="3" key="1">
    <citation type="submission" date="2019-10" db="EMBL/GenBank/DDBJ databases">
        <authorList>
            <consortium name="DOE Joint Genome Institute"/>
            <person name="Kuo A."/>
            <person name="Miyauchi S."/>
            <person name="Kiss E."/>
            <person name="Drula E."/>
            <person name="Kohler A."/>
            <person name="Sanchez-Garcia M."/>
            <person name="Andreopoulos B."/>
            <person name="Barry K.W."/>
            <person name="Bonito G."/>
            <person name="Buee M."/>
            <person name="Carver A."/>
            <person name="Chen C."/>
            <person name="Cichocki N."/>
            <person name="Clum A."/>
            <person name="Culley D."/>
            <person name="Crous P.W."/>
            <person name="Fauchery L."/>
            <person name="Girlanda M."/>
            <person name="Hayes R."/>
            <person name="Keri Z."/>
            <person name="LaButti K."/>
            <person name="Lipzen A."/>
            <person name="Lombard V."/>
            <person name="Magnuson J."/>
            <person name="Maillard F."/>
            <person name="Morin E."/>
            <person name="Murat C."/>
            <person name="Nolan M."/>
            <person name="Ohm R."/>
            <person name="Pangilinan J."/>
            <person name="Pereira M."/>
            <person name="Perotto S."/>
            <person name="Peter M."/>
            <person name="Riley R."/>
            <person name="Sitrit Y."/>
            <person name="Stielow B."/>
            <person name="Szollosi G."/>
            <person name="Zifcakova L."/>
            <person name="Stursova M."/>
            <person name="Spatafora J.W."/>
            <person name="Tedersoo L."/>
            <person name="Vaario L.-M."/>
            <person name="Yamada A."/>
            <person name="Yan M."/>
            <person name="Wang P."/>
            <person name="Xu J."/>
            <person name="Bruns T."/>
            <person name="Baldrian P."/>
            <person name="Vilgalys R."/>
            <person name="Henrissat B."/>
            <person name="Grigoriev I.V."/>
            <person name="Hibbett D."/>
            <person name="Nagy L.G."/>
            <person name="Martin F.M."/>
        </authorList>
    </citation>
    <scope>NUCLEOTIDE SEQUENCE</scope>
    <source>
        <strain evidence="3">BED1</strain>
    </source>
</reference>
<dbReference type="Gene3D" id="2.40.70.10">
    <property type="entry name" value="Acid Proteases"/>
    <property type="match status" value="3"/>
</dbReference>
<gene>
    <name evidence="3" type="ORF">L210DRAFT_3650081</name>
</gene>
<dbReference type="InterPro" id="IPR033121">
    <property type="entry name" value="PEPTIDASE_A1"/>
</dbReference>
<dbReference type="PANTHER" id="PTHR47966:SF51">
    <property type="entry name" value="BETA-SITE APP-CLEAVING ENZYME, ISOFORM A-RELATED"/>
    <property type="match status" value="1"/>
</dbReference>
<proteinExistence type="inferred from homology"/>
<organism evidence="3 4">
    <name type="scientific">Boletus edulis BED1</name>
    <dbReference type="NCBI Taxonomy" id="1328754"/>
    <lineage>
        <taxon>Eukaryota</taxon>
        <taxon>Fungi</taxon>
        <taxon>Dikarya</taxon>
        <taxon>Basidiomycota</taxon>
        <taxon>Agaricomycotina</taxon>
        <taxon>Agaricomycetes</taxon>
        <taxon>Agaricomycetidae</taxon>
        <taxon>Boletales</taxon>
        <taxon>Boletineae</taxon>
        <taxon>Boletaceae</taxon>
        <taxon>Boletoideae</taxon>
        <taxon>Boletus</taxon>
    </lineage>
</organism>
<dbReference type="Pfam" id="PF00026">
    <property type="entry name" value="Asp"/>
    <property type="match status" value="1"/>
</dbReference>
<dbReference type="GO" id="GO:0006508">
    <property type="term" value="P:proteolysis"/>
    <property type="evidence" value="ECO:0007669"/>
    <property type="project" value="UniProtKB-KW"/>
</dbReference>
<dbReference type="SUPFAM" id="SSF50630">
    <property type="entry name" value="Acid proteases"/>
    <property type="match status" value="1"/>
</dbReference>
<sequence>MKQGSQLGKRSQVNEVDAPYIGVYYVAQVGVGSPATNHTLVLDTGSANTWSIQYAKGTFYGEEWFDTITLSPDLVINQQSIGVSHVFSFNKSDGIDSVLGTGPVDLTENTVNGVDMVLTVMDNLHSQGTISEEVFGVFFKPDLQAGELTFGSYDESAIRGPMLYFPVTTTPPASGFWGTELSIGYGNDTILSSAAGVFSTSVPFIALPVDAYNNYKSKTGATFDLATGYLTITPEQYNNLESLVLYIGDVSFALTPNAQIWPRHLNYILGGSSDKIYLIVYDLGDQAEPGFEFIVGYTFLERFYCVFDTTNQRIGLADTDYTFSEVN</sequence>
<reference evidence="3" key="2">
    <citation type="journal article" date="2020" name="Nat. Commun.">
        <title>Large-scale genome sequencing of mycorrhizal fungi provides insights into the early evolution of symbiotic traits.</title>
        <authorList>
            <person name="Miyauchi S."/>
            <person name="Kiss E."/>
            <person name="Kuo A."/>
            <person name="Drula E."/>
            <person name="Kohler A."/>
            <person name="Sanchez-Garcia M."/>
            <person name="Morin E."/>
            <person name="Andreopoulos B."/>
            <person name="Barry K.W."/>
            <person name="Bonito G."/>
            <person name="Buee M."/>
            <person name="Carver A."/>
            <person name="Chen C."/>
            <person name="Cichocki N."/>
            <person name="Clum A."/>
            <person name="Culley D."/>
            <person name="Crous P.W."/>
            <person name="Fauchery L."/>
            <person name="Girlanda M."/>
            <person name="Hayes R.D."/>
            <person name="Keri Z."/>
            <person name="LaButti K."/>
            <person name="Lipzen A."/>
            <person name="Lombard V."/>
            <person name="Magnuson J."/>
            <person name="Maillard F."/>
            <person name="Murat C."/>
            <person name="Nolan M."/>
            <person name="Ohm R.A."/>
            <person name="Pangilinan J."/>
            <person name="Pereira M.F."/>
            <person name="Perotto S."/>
            <person name="Peter M."/>
            <person name="Pfister S."/>
            <person name="Riley R."/>
            <person name="Sitrit Y."/>
            <person name="Stielow J.B."/>
            <person name="Szollosi G."/>
            <person name="Zifcakova L."/>
            <person name="Stursova M."/>
            <person name="Spatafora J.W."/>
            <person name="Tedersoo L."/>
            <person name="Vaario L.M."/>
            <person name="Yamada A."/>
            <person name="Yan M."/>
            <person name="Wang P."/>
            <person name="Xu J."/>
            <person name="Bruns T."/>
            <person name="Baldrian P."/>
            <person name="Vilgalys R."/>
            <person name="Dunand C."/>
            <person name="Henrissat B."/>
            <person name="Grigoriev I.V."/>
            <person name="Hibbett D."/>
            <person name="Nagy L.G."/>
            <person name="Martin F.M."/>
        </authorList>
    </citation>
    <scope>NUCLEOTIDE SEQUENCE</scope>
    <source>
        <strain evidence="3">BED1</strain>
    </source>
</reference>
<comment type="caution">
    <text evidence="3">The sequence shown here is derived from an EMBL/GenBank/DDBJ whole genome shotgun (WGS) entry which is preliminary data.</text>
</comment>
<comment type="similarity">
    <text evidence="1">Belongs to the peptidase A1 family.</text>
</comment>
<dbReference type="InterPro" id="IPR001461">
    <property type="entry name" value="Aspartic_peptidase_A1"/>
</dbReference>
<accession>A0AAD4GAI7</accession>
<dbReference type="GO" id="GO:0004190">
    <property type="term" value="F:aspartic-type endopeptidase activity"/>
    <property type="evidence" value="ECO:0007669"/>
    <property type="project" value="InterPro"/>
</dbReference>
<keyword evidence="3" id="KW-0378">Hydrolase</keyword>
<evidence type="ECO:0000313" key="3">
    <source>
        <dbReference type="EMBL" id="KAF8433003.1"/>
    </source>
</evidence>
<dbReference type="PANTHER" id="PTHR47966">
    <property type="entry name" value="BETA-SITE APP-CLEAVING ENZYME, ISOFORM A-RELATED"/>
    <property type="match status" value="1"/>
</dbReference>
<feature type="domain" description="Peptidase A1" evidence="2">
    <location>
        <begin position="1"/>
        <end position="317"/>
    </location>
</feature>
<dbReference type="PRINTS" id="PR00792">
    <property type="entry name" value="PEPSIN"/>
</dbReference>